<dbReference type="AlphaFoldDB" id="A0AAJ2B6D3"/>
<dbReference type="SUPFAM" id="SSF51735">
    <property type="entry name" value="NAD(P)-binding Rossmann-fold domains"/>
    <property type="match status" value="1"/>
</dbReference>
<dbReference type="CDD" id="cd05233">
    <property type="entry name" value="SDR_c"/>
    <property type="match status" value="1"/>
</dbReference>
<dbReference type="PRINTS" id="PR00080">
    <property type="entry name" value="SDRFAMILY"/>
</dbReference>
<dbReference type="FunFam" id="3.40.50.720:FF:000084">
    <property type="entry name" value="Short-chain dehydrogenase reductase"/>
    <property type="match status" value="1"/>
</dbReference>
<name>A0AAJ2B6D3_9HYPH</name>
<organism evidence="2 3">
    <name type="scientific">Agrobacterium larrymoorei</name>
    <dbReference type="NCBI Taxonomy" id="160699"/>
    <lineage>
        <taxon>Bacteria</taxon>
        <taxon>Pseudomonadati</taxon>
        <taxon>Pseudomonadota</taxon>
        <taxon>Alphaproteobacteria</taxon>
        <taxon>Hyphomicrobiales</taxon>
        <taxon>Rhizobiaceae</taxon>
        <taxon>Rhizobium/Agrobacterium group</taxon>
        <taxon>Agrobacterium</taxon>
    </lineage>
</organism>
<dbReference type="InterPro" id="IPR002347">
    <property type="entry name" value="SDR_fam"/>
</dbReference>
<accession>A0AAJ2B6D3</accession>
<dbReference type="RefSeq" id="WP_309769288.1">
    <property type="nucleotide sequence ID" value="NZ_JAVIZC010000001.1"/>
</dbReference>
<sequence length="267" mass="27549">MRASLDGKVAVVTGATTGIGRGIAVALARAGAKVVVGDIIRVPKEGSYDERPDLSTAELITEIGGDAIFVECDVTQSAAVSGAVEAAASTFGRLDIMVNNAGIFTRLETVIEQSEEDYELTMAVNAKSVWLGCKFALRQMMQQEPLPGRCRGRVINIASAAGVSGLPLEPAYCASKGAVLALTRQLAVDFGPHGIGVNAIMPGPIQTAMTRSALDDPETAARFRQATPFSRLGTAHDVASATAFLAGDEAEFINGAALAIDGGATAL</sequence>
<comment type="caution">
    <text evidence="2">The sequence shown here is derived from an EMBL/GenBank/DDBJ whole genome shotgun (WGS) entry which is preliminary data.</text>
</comment>
<dbReference type="Gene3D" id="3.40.50.720">
    <property type="entry name" value="NAD(P)-binding Rossmann-like Domain"/>
    <property type="match status" value="1"/>
</dbReference>
<evidence type="ECO:0000313" key="3">
    <source>
        <dbReference type="Proteomes" id="UP001255601"/>
    </source>
</evidence>
<dbReference type="Proteomes" id="UP001255601">
    <property type="component" value="Unassembled WGS sequence"/>
</dbReference>
<protein>
    <submittedName>
        <fullName evidence="2">NAD(P)-dependent dehydrogenase (Short-subunit alcohol dehydrogenase family)</fullName>
    </submittedName>
</protein>
<dbReference type="PRINTS" id="PR00081">
    <property type="entry name" value="GDHRDH"/>
</dbReference>
<dbReference type="PANTHER" id="PTHR42760:SF124">
    <property type="entry name" value="SHORT-CHAIN DEHYDROGENASE_REDUCTASE"/>
    <property type="match status" value="1"/>
</dbReference>
<evidence type="ECO:0000256" key="1">
    <source>
        <dbReference type="ARBA" id="ARBA00006484"/>
    </source>
</evidence>
<dbReference type="GO" id="GO:0016616">
    <property type="term" value="F:oxidoreductase activity, acting on the CH-OH group of donors, NAD or NADP as acceptor"/>
    <property type="evidence" value="ECO:0007669"/>
    <property type="project" value="TreeGrafter"/>
</dbReference>
<reference evidence="2" key="1">
    <citation type="submission" date="2023-08" db="EMBL/GenBank/DDBJ databases">
        <title>Functional and genomic diversity of the sorghum phyllosphere microbiome.</title>
        <authorList>
            <person name="Shade A."/>
        </authorList>
    </citation>
    <scope>NUCLEOTIDE SEQUENCE</scope>
    <source>
        <strain evidence="2">SORGH_AS_0974</strain>
    </source>
</reference>
<dbReference type="InterPro" id="IPR020904">
    <property type="entry name" value="Sc_DH/Rdtase_CS"/>
</dbReference>
<dbReference type="EMBL" id="JAVIZC010000001">
    <property type="protein sequence ID" value="MDR6100154.1"/>
    <property type="molecule type" value="Genomic_DNA"/>
</dbReference>
<evidence type="ECO:0000313" key="2">
    <source>
        <dbReference type="EMBL" id="MDR6100154.1"/>
    </source>
</evidence>
<dbReference type="NCBIfam" id="NF005559">
    <property type="entry name" value="PRK07231.1"/>
    <property type="match status" value="1"/>
</dbReference>
<gene>
    <name evidence="2" type="ORF">QE369_000332</name>
</gene>
<dbReference type="Pfam" id="PF13561">
    <property type="entry name" value="adh_short_C2"/>
    <property type="match status" value="1"/>
</dbReference>
<proteinExistence type="inferred from homology"/>
<dbReference type="InterPro" id="IPR036291">
    <property type="entry name" value="NAD(P)-bd_dom_sf"/>
</dbReference>
<dbReference type="PANTHER" id="PTHR42760">
    <property type="entry name" value="SHORT-CHAIN DEHYDROGENASES/REDUCTASES FAMILY MEMBER"/>
    <property type="match status" value="1"/>
</dbReference>
<dbReference type="PROSITE" id="PS00061">
    <property type="entry name" value="ADH_SHORT"/>
    <property type="match status" value="1"/>
</dbReference>
<comment type="similarity">
    <text evidence="1">Belongs to the short-chain dehydrogenases/reductases (SDR) family.</text>
</comment>